<dbReference type="InterPro" id="IPR036908">
    <property type="entry name" value="RlpA-like_sf"/>
</dbReference>
<dbReference type="AlphaFoldDB" id="A0A4R0RT37"/>
<dbReference type="PANTHER" id="PTHR31836">
    <property type="match status" value="1"/>
</dbReference>
<feature type="chain" id="PRO_5020625585" description="RlpA-like protein double-psi beta-barrel domain-containing protein" evidence="2">
    <location>
        <begin position="21"/>
        <end position="129"/>
    </location>
</feature>
<dbReference type="SUPFAM" id="SSF50685">
    <property type="entry name" value="Barwin-like endoglucanases"/>
    <property type="match status" value="1"/>
</dbReference>
<name>A0A4R0RT37_9APHY</name>
<dbReference type="PANTHER" id="PTHR31836:SF28">
    <property type="entry name" value="SRCR DOMAIN-CONTAINING PROTEIN-RELATED"/>
    <property type="match status" value="1"/>
</dbReference>
<feature type="domain" description="RlpA-like protein double-psi beta-barrel" evidence="3">
    <location>
        <begin position="74"/>
        <end position="120"/>
    </location>
</feature>
<dbReference type="CDD" id="cd22191">
    <property type="entry name" value="DPBB_RlpA_EXP_N-like"/>
    <property type="match status" value="1"/>
</dbReference>
<sequence>MYALNAFFLFFVSMLVSGYAAPIRGGTGEATYYATGLGACGGVSHNTDFIVAVSLPIFNGFPGAGKNSNKNPICGKKLTAHYQGKDVTVTVVDSCPGCAKNDIDLSPSAFEKLAPLGKGRLSGVKWTLG</sequence>
<keyword evidence="1 2" id="KW-0732">Signal</keyword>
<feature type="signal peptide" evidence="2">
    <location>
        <begin position="1"/>
        <end position="20"/>
    </location>
</feature>
<dbReference type="InterPro" id="IPR009009">
    <property type="entry name" value="RlpA-like_DPBB"/>
</dbReference>
<proteinExistence type="predicted"/>
<evidence type="ECO:0000256" key="2">
    <source>
        <dbReference type="SAM" id="SignalP"/>
    </source>
</evidence>
<evidence type="ECO:0000259" key="3">
    <source>
        <dbReference type="Pfam" id="PF03330"/>
    </source>
</evidence>
<dbReference type="Gene3D" id="2.40.40.10">
    <property type="entry name" value="RlpA-like domain"/>
    <property type="match status" value="1"/>
</dbReference>
<accession>A0A4R0RT37</accession>
<evidence type="ECO:0000256" key="1">
    <source>
        <dbReference type="ARBA" id="ARBA00022729"/>
    </source>
</evidence>
<evidence type="ECO:0000313" key="5">
    <source>
        <dbReference type="Proteomes" id="UP000292702"/>
    </source>
</evidence>
<keyword evidence="5" id="KW-1185">Reference proteome</keyword>
<organism evidence="4 5">
    <name type="scientific">Steccherinum ochraceum</name>
    <dbReference type="NCBI Taxonomy" id="92696"/>
    <lineage>
        <taxon>Eukaryota</taxon>
        <taxon>Fungi</taxon>
        <taxon>Dikarya</taxon>
        <taxon>Basidiomycota</taxon>
        <taxon>Agaricomycotina</taxon>
        <taxon>Agaricomycetes</taxon>
        <taxon>Polyporales</taxon>
        <taxon>Steccherinaceae</taxon>
        <taxon>Steccherinum</taxon>
    </lineage>
</organism>
<gene>
    <name evidence="4" type="ORF">EIP91_009983</name>
</gene>
<dbReference type="InterPro" id="IPR051477">
    <property type="entry name" value="Expansin_CellWall"/>
</dbReference>
<dbReference type="Proteomes" id="UP000292702">
    <property type="component" value="Unassembled WGS sequence"/>
</dbReference>
<dbReference type="EMBL" id="RWJN01000059">
    <property type="protein sequence ID" value="TCD68699.1"/>
    <property type="molecule type" value="Genomic_DNA"/>
</dbReference>
<protein>
    <recommendedName>
        <fullName evidence="3">RlpA-like protein double-psi beta-barrel domain-containing protein</fullName>
    </recommendedName>
</protein>
<reference evidence="4 5" key="1">
    <citation type="submission" date="2018-11" db="EMBL/GenBank/DDBJ databases">
        <title>Genome assembly of Steccherinum ochraceum LE-BIN_3174, the white-rot fungus of the Steccherinaceae family (The Residual Polyporoid clade, Polyporales, Basidiomycota).</title>
        <authorList>
            <person name="Fedorova T.V."/>
            <person name="Glazunova O.A."/>
            <person name="Landesman E.O."/>
            <person name="Moiseenko K.V."/>
            <person name="Psurtseva N.V."/>
            <person name="Savinova O.S."/>
            <person name="Shakhova N.V."/>
            <person name="Tyazhelova T.V."/>
            <person name="Vasina D.V."/>
        </authorList>
    </citation>
    <scope>NUCLEOTIDE SEQUENCE [LARGE SCALE GENOMIC DNA]</scope>
    <source>
        <strain evidence="4 5">LE-BIN_3174</strain>
    </source>
</reference>
<comment type="caution">
    <text evidence="4">The sequence shown here is derived from an EMBL/GenBank/DDBJ whole genome shotgun (WGS) entry which is preliminary data.</text>
</comment>
<dbReference type="Pfam" id="PF03330">
    <property type="entry name" value="DPBB_1"/>
    <property type="match status" value="1"/>
</dbReference>
<evidence type="ECO:0000313" key="4">
    <source>
        <dbReference type="EMBL" id="TCD68699.1"/>
    </source>
</evidence>
<dbReference type="OrthoDB" id="623670at2759"/>